<dbReference type="GO" id="GO:0015421">
    <property type="term" value="F:ABC-type oligopeptide transporter activity"/>
    <property type="evidence" value="ECO:0007669"/>
    <property type="project" value="TreeGrafter"/>
</dbReference>
<dbReference type="RefSeq" id="WP_206888051.1">
    <property type="nucleotide sequence ID" value="NZ_CP141685.1"/>
</dbReference>
<protein>
    <submittedName>
        <fullName evidence="12">ABC transporter ATP-binding protein</fullName>
    </submittedName>
</protein>
<feature type="transmembrane region" description="Helical" evidence="9">
    <location>
        <begin position="238"/>
        <end position="264"/>
    </location>
</feature>
<dbReference type="Gene3D" id="3.40.50.300">
    <property type="entry name" value="P-loop containing nucleotide triphosphate hydrolases"/>
    <property type="match status" value="1"/>
</dbReference>
<evidence type="ECO:0000259" key="11">
    <source>
        <dbReference type="PROSITE" id="PS50929"/>
    </source>
</evidence>
<sequence>MVMKAIGKYKLLVFAALATMLLQVGAALWQPQYMKNILSVMAESISISDKVDKINHYGVYLLLIAAVGLIGSILNTVTAAKIAQSVSADIREETFRKIQTFSYENIEKFNAGNLVVRMTNDINQVQTLLMMTFQVLIRVPLLFIGAFILSIITMPELWWIIIVMVVLIVLVTMLSMKSMGPHFMVFQKLMDRINGIAKENLRGARVVKSFVQEKDQIQKFDATSDELLGHNMAVGYTFAAMIPAFTIISQLAVFGAILLVSTYVTRDLNTAANTLGGIMSFIQYMMQIMMAIIMGGMMSMFASRGFVSIGRINEILKTEPAMVFEDVADEELNGSVKFDHVSFAYPNDEHPTLQDISFEIQPGQMVGIVGATGSGKSTLAQLIPRLFDPTEGTVSVGGKDLRHVSKATLKNTISIVLQKAILFSGTISGNLKQGKADATLEQMSRAASIAQAAEFIEKLPDHYESQVEERGNNFSGGQKQRMSITRGIIKDPKVLILDDSTSALDAKSEKLVQEALSNDLKDTTTIIIAQKISSVVHADNILVLDEGKLVAQGTHAELVENSAVYREIYDTQKAKED</sequence>
<evidence type="ECO:0000256" key="1">
    <source>
        <dbReference type="ARBA" id="ARBA00004651"/>
    </source>
</evidence>
<proteinExistence type="predicted"/>
<dbReference type="GO" id="GO:0005886">
    <property type="term" value="C:plasma membrane"/>
    <property type="evidence" value="ECO:0007669"/>
    <property type="project" value="UniProtKB-SubCell"/>
</dbReference>
<dbReference type="CDD" id="cd18548">
    <property type="entry name" value="ABC_6TM_Tm287_like"/>
    <property type="match status" value="1"/>
</dbReference>
<dbReference type="InterPro" id="IPR003593">
    <property type="entry name" value="AAA+_ATPase"/>
</dbReference>
<dbReference type="FunFam" id="3.40.50.300:FF:000221">
    <property type="entry name" value="Multidrug ABC transporter ATP-binding protein"/>
    <property type="match status" value="1"/>
</dbReference>
<dbReference type="PANTHER" id="PTHR43394">
    <property type="entry name" value="ATP-DEPENDENT PERMEASE MDL1, MITOCHONDRIAL"/>
    <property type="match status" value="1"/>
</dbReference>
<reference evidence="12" key="1">
    <citation type="submission" date="2023-03" db="EMBL/GenBank/DDBJ databases">
        <authorList>
            <person name="Shen W."/>
            <person name="Cai J."/>
        </authorList>
    </citation>
    <scope>NUCLEOTIDE SEQUENCE</scope>
    <source>
        <strain evidence="12">Y3</strain>
    </source>
</reference>
<keyword evidence="5" id="KW-0547">Nucleotide-binding</keyword>
<dbReference type="EMBL" id="JARPYC010000005">
    <property type="protein sequence ID" value="MDT2666915.1"/>
    <property type="molecule type" value="Genomic_DNA"/>
</dbReference>
<dbReference type="PROSITE" id="PS50893">
    <property type="entry name" value="ABC_TRANSPORTER_2"/>
    <property type="match status" value="1"/>
</dbReference>
<evidence type="ECO:0000256" key="3">
    <source>
        <dbReference type="ARBA" id="ARBA00022475"/>
    </source>
</evidence>
<keyword evidence="7 9" id="KW-1133">Transmembrane helix</keyword>
<dbReference type="InterPro" id="IPR036640">
    <property type="entry name" value="ABC1_TM_sf"/>
</dbReference>
<dbReference type="InterPro" id="IPR003439">
    <property type="entry name" value="ABC_transporter-like_ATP-bd"/>
</dbReference>
<comment type="subcellular location">
    <subcellularLocation>
        <location evidence="1">Cell membrane</location>
        <topology evidence="1">Multi-pass membrane protein</topology>
    </subcellularLocation>
</comment>
<evidence type="ECO:0000256" key="8">
    <source>
        <dbReference type="ARBA" id="ARBA00023136"/>
    </source>
</evidence>
<evidence type="ECO:0000256" key="7">
    <source>
        <dbReference type="ARBA" id="ARBA00022989"/>
    </source>
</evidence>
<accession>A0AAJ2MNP8</accession>
<keyword evidence="4 9" id="KW-0812">Transmembrane</keyword>
<dbReference type="SUPFAM" id="SSF52540">
    <property type="entry name" value="P-loop containing nucleoside triphosphate hydrolases"/>
    <property type="match status" value="1"/>
</dbReference>
<comment type="caution">
    <text evidence="12">The sequence shown here is derived from an EMBL/GenBank/DDBJ whole genome shotgun (WGS) entry which is preliminary data.</text>
</comment>
<organism evidence="12 13">
    <name type="scientific">Lactococcus petauri</name>
    <dbReference type="NCBI Taxonomy" id="1940789"/>
    <lineage>
        <taxon>Bacteria</taxon>
        <taxon>Bacillati</taxon>
        <taxon>Bacillota</taxon>
        <taxon>Bacilli</taxon>
        <taxon>Lactobacillales</taxon>
        <taxon>Streptococcaceae</taxon>
        <taxon>Lactococcus</taxon>
    </lineage>
</organism>
<evidence type="ECO:0000256" key="9">
    <source>
        <dbReference type="SAM" id="Phobius"/>
    </source>
</evidence>
<keyword evidence="8 9" id="KW-0472">Membrane</keyword>
<feature type="transmembrane region" description="Helical" evidence="9">
    <location>
        <begin position="157"/>
        <end position="176"/>
    </location>
</feature>
<dbReference type="InterPro" id="IPR011527">
    <property type="entry name" value="ABC1_TM_dom"/>
</dbReference>
<evidence type="ECO:0000256" key="2">
    <source>
        <dbReference type="ARBA" id="ARBA00022448"/>
    </source>
</evidence>
<dbReference type="Pfam" id="PF00664">
    <property type="entry name" value="ABC_membrane"/>
    <property type="match status" value="1"/>
</dbReference>
<dbReference type="Gene3D" id="1.20.1560.10">
    <property type="entry name" value="ABC transporter type 1, transmembrane domain"/>
    <property type="match status" value="1"/>
</dbReference>
<evidence type="ECO:0000313" key="13">
    <source>
        <dbReference type="Proteomes" id="UP001257962"/>
    </source>
</evidence>
<dbReference type="SMART" id="SM00382">
    <property type="entry name" value="AAA"/>
    <property type="match status" value="1"/>
</dbReference>
<dbReference type="AlphaFoldDB" id="A0AAJ2MNP8"/>
<feature type="domain" description="ABC transmembrane type-1" evidence="11">
    <location>
        <begin position="14"/>
        <end position="304"/>
    </location>
</feature>
<dbReference type="Pfam" id="PF00005">
    <property type="entry name" value="ABC_tran"/>
    <property type="match status" value="1"/>
</dbReference>
<evidence type="ECO:0000256" key="5">
    <source>
        <dbReference type="ARBA" id="ARBA00022741"/>
    </source>
</evidence>
<feature type="transmembrane region" description="Helical" evidence="9">
    <location>
        <begin position="57"/>
        <end position="77"/>
    </location>
</feature>
<dbReference type="PANTHER" id="PTHR43394:SF1">
    <property type="entry name" value="ATP-BINDING CASSETTE SUB-FAMILY B MEMBER 10, MITOCHONDRIAL"/>
    <property type="match status" value="1"/>
</dbReference>
<feature type="transmembrane region" description="Helical" evidence="9">
    <location>
        <begin position="127"/>
        <end position="151"/>
    </location>
</feature>
<keyword evidence="2" id="KW-0813">Transport</keyword>
<feature type="domain" description="ABC transporter" evidence="10">
    <location>
        <begin position="336"/>
        <end position="571"/>
    </location>
</feature>
<gene>
    <name evidence="12" type="ORF">P7D34_06660</name>
</gene>
<name>A0AAJ2MNP8_9LACT</name>
<evidence type="ECO:0000259" key="10">
    <source>
        <dbReference type="PROSITE" id="PS50893"/>
    </source>
</evidence>
<keyword evidence="6 12" id="KW-0067">ATP-binding</keyword>
<dbReference type="InterPro" id="IPR027417">
    <property type="entry name" value="P-loop_NTPase"/>
</dbReference>
<evidence type="ECO:0000313" key="12">
    <source>
        <dbReference type="EMBL" id="MDT2666915.1"/>
    </source>
</evidence>
<dbReference type="SUPFAM" id="SSF90123">
    <property type="entry name" value="ABC transporter transmembrane region"/>
    <property type="match status" value="1"/>
</dbReference>
<feature type="transmembrane region" description="Helical" evidence="9">
    <location>
        <begin position="284"/>
        <end position="307"/>
    </location>
</feature>
<dbReference type="InterPro" id="IPR039421">
    <property type="entry name" value="Type_1_exporter"/>
</dbReference>
<evidence type="ECO:0000256" key="4">
    <source>
        <dbReference type="ARBA" id="ARBA00022692"/>
    </source>
</evidence>
<dbReference type="GO" id="GO:0005524">
    <property type="term" value="F:ATP binding"/>
    <property type="evidence" value="ECO:0007669"/>
    <property type="project" value="UniProtKB-KW"/>
</dbReference>
<dbReference type="Proteomes" id="UP001257962">
    <property type="component" value="Unassembled WGS sequence"/>
</dbReference>
<evidence type="ECO:0000256" key="6">
    <source>
        <dbReference type="ARBA" id="ARBA00022840"/>
    </source>
</evidence>
<dbReference type="PROSITE" id="PS50929">
    <property type="entry name" value="ABC_TM1F"/>
    <property type="match status" value="1"/>
</dbReference>
<keyword evidence="3" id="KW-1003">Cell membrane</keyword>
<dbReference type="GO" id="GO:0016887">
    <property type="term" value="F:ATP hydrolysis activity"/>
    <property type="evidence" value="ECO:0007669"/>
    <property type="project" value="InterPro"/>
</dbReference>